<accession>A0ABQ5GPM9</accession>
<feature type="domain" description="Subtilisin-like protease fibronectin type-III" evidence="2">
    <location>
        <begin position="223"/>
        <end position="264"/>
    </location>
</feature>
<organism evidence="3 4">
    <name type="scientific">Tanacetum coccineum</name>
    <dbReference type="NCBI Taxonomy" id="301880"/>
    <lineage>
        <taxon>Eukaryota</taxon>
        <taxon>Viridiplantae</taxon>
        <taxon>Streptophyta</taxon>
        <taxon>Embryophyta</taxon>
        <taxon>Tracheophyta</taxon>
        <taxon>Spermatophyta</taxon>
        <taxon>Magnoliopsida</taxon>
        <taxon>eudicotyledons</taxon>
        <taxon>Gunneridae</taxon>
        <taxon>Pentapetalae</taxon>
        <taxon>asterids</taxon>
        <taxon>campanulids</taxon>
        <taxon>Asterales</taxon>
        <taxon>Asteraceae</taxon>
        <taxon>Asteroideae</taxon>
        <taxon>Anthemideae</taxon>
        <taxon>Anthemidinae</taxon>
        <taxon>Tanacetum</taxon>
    </lineage>
</organism>
<dbReference type="Gene3D" id="2.60.40.2310">
    <property type="match status" value="1"/>
</dbReference>
<name>A0ABQ5GPM9_9ASTR</name>
<evidence type="ECO:0000313" key="3">
    <source>
        <dbReference type="EMBL" id="GJT77424.1"/>
    </source>
</evidence>
<dbReference type="EMBL" id="BQNB010018709">
    <property type="protein sequence ID" value="GJT77424.1"/>
    <property type="molecule type" value="Genomic_DNA"/>
</dbReference>
<dbReference type="Pfam" id="PF17766">
    <property type="entry name" value="fn3_6"/>
    <property type="match status" value="1"/>
</dbReference>
<evidence type="ECO:0000313" key="4">
    <source>
        <dbReference type="Proteomes" id="UP001151760"/>
    </source>
</evidence>
<dbReference type="CDD" id="cd09272">
    <property type="entry name" value="RNase_HI_RT_Ty1"/>
    <property type="match status" value="1"/>
</dbReference>
<protein>
    <submittedName>
        <fullName evidence="3">Ribonuclease H-like domain-containing protein</fullName>
    </submittedName>
</protein>
<gene>
    <name evidence="3" type="ORF">Tco_1044149</name>
</gene>
<reference evidence="3" key="1">
    <citation type="journal article" date="2022" name="Int. J. Mol. Sci.">
        <title>Draft Genome of Tanacetum Coccineum: Genomic Comparison of Closely Related Tanacetum-Family Plants.</title>
        <authorList>
            <person name="Yamashiro T."/>
            <person name="Shiraishi A."/>
            <person name="Nakayama K."/>
            <person name="Satake H."/>
        </authorList>
    </citation>
    <scope>NUCLEOTIDE SEQUENCE</scope>
</reference>
<sequence length="363" mass="40680">MLKVKGLKIEHYELENPQGLHQRTKHIEIDIHFVRDLVVSGQVRVLHVPSCYQFANIFTKGLPSALFEEFRTSLSVRRVRHLAVTAWQPDLPCGLTFVDLMGNIKDDPNSIPLSYSILHSRVRHLAVMAWQPDLPCGLTVRWYLGKATSRGLSCQASLETRIAEEWPPASRNMTSEEGCKSIPTVELEFLGQTKRMNLKCFITYVVRNVLSIVCARGYNETVIQKTSTVTRKLTNVGTHGTYAVRIKNPPGISVNVNPKVLMFPIRVMFRKVELSPVQCLITDVRDVACGNDFTVWLTSLKGASIILYLYVLLLPLLRKIPRTCSSVADWLRISSGSYAAGGIYHGRPLVHMLIGLIGSIPSD</sequence>
<comment type="caution">
    <text evidence="3">The sequence shown here is derived from an EMBL/GenBank/DDBJ whole genome shotgun (WGS) entry which is preliminary data.</text>
</comment>
<feature type="transmembrane region" description="Helical" evidence="1">
    <location>
        <begin position="293"/>
        <end position="313"/>
    </location>
</feature>
<evidence type="ECO:0000259" key="2">
    <source>
        <dbReference type="Pfam" id="PF17766"/>
    </source>
</evidence>
<keyword evidence="1" id="KW-0812">Transmembrane</keyword>
<dbReference type="InterPro" id="IPR041469">
    <property type="entry name" value="Subtilisin-like_FN3"/>
</dbReference>
<dbReference type="Proteomes" id="UP001151760">
    <property type="component" value="Unassembled WGS sequence"/>
</dbReference>
<evidence type="ECO:0000256" key="1">
    <source>
        <dbReference type="SAM" id="Phobius"/>
    </source>
</evidence>
<reference evidence="3" key="2">
    <citation type="submission" date="2022-01" db="EMBL/GenBank/DDBJ databases">
        <authorList>
            <person name="Yamashiro T."/>
            <person name="Shiraishi A."/>
            <person name="Satake H."/>
            <person name="Nakayama K."/>
        </authorList>
    </citation>
    <scope>NUCLEOTIDE SEQUENCE</scope>
</reference>
<keyword evidence="4" id="KW-1185">Reference proteome</keyword>
<proteinExistence type="predicted"/>
<keyword evidence="1" id="KW-0472">Membrane</keyword>
<keyword evidence="1" id="KW-1133">Transmembrane helix</keyword>